<evidence type="ECO:0000313" key="2">
    <source>
        <dbReference type="Proteomes" id="UP000030671"/>
    </source>
</evidence>
<dbReference type="Proteomes" id="UP000030671">
    <property type="component" value="Unassembled WGS sequence"/>
</dbReference>
<dbReference type="HOGENOM" id="CLU_2654785_0_0_1"/>
<evidence type="ECO:0000313" key="1">
    <source>
        <dbReference type="EMBL" id="ETW83662.1"/>
    </source>
</evidence>
<dbReference type="GeneID" id="20668262"/>
<proteinExistence type="predicted"/>
<dbReference type="AlphaFoldDB" id="W4KCS4"/>
<name>W4KCS4_HETIT</name>
<gene>
    <name evidence="1" type="ORF">HETIRDRAFT_170111</name>
</gene>
<dbReference type="InParanoid" id="W4KCS4"/>
<organism evidence="1 2">
    <name type="scientific">Heterobasidion irregulare (strain TC 32-1)</name>
    <dbReference type="NCBI Taxonomy" id="747525"/>
    <lineage>
        <taxon>Eukaryota</taxon>
        <taxon>Fungi</taxon>
        <taxon>Dikarya</taxon>
        <taxon>Basidiomycota</taxon>
        <taxon>Agaricomycotina</taxon>
        <taxon>Agaricomycetes</taxon>
        <taxon>Russulales</taxon>
        <taxon>Bondarzewiaceae</taxon>
        <taxon>Heterobasidion</taxon>
        <taxon>Heterobasidion annosum species complex</taxon>
    </lineage>
</organism>
<dbReference type="KEGG" id="hir:HETIRDRAFT_170111"/>
<dbReference type="EMBL" id="KI925456">
    <property type="protein sequence ID" value="ETW83662.1"/>
    <property type="molecule type" value="Genomic_DNA"/>
</dbReference>
<reference evidence="1 2" key="1">
    <citation type="journal article" date="2012" name="New Phytol.">
        <title>Insight into trade-off between wood decay and parasitism from the genome of a fungal forest pathogen.</title>
        <authorList>
            <person name="Olson A."/>
            <person name="Aerts A."/>
            <person name="Asiegbu F."/>
            <person name="Belbahri L."/>
            <person name="Bouzid O."/>
            <person name="Broberg A."/>
            <person name="Canback B."/>
            <person name="Coutinho P.M."/>
            <person name="Cullen D."/>
            <person name="Dalman K."/>
            <person name="Deflorio G."/>
            <person name="van Diepen L.T."/>
            <person name="Dunand C."/>
            <person name="Duplessis S."/>
            <person name="Durling M."/>
            <person name="Gonthier P."/>
            <person name="Grimwood J."/>
            <person name="Fossdal C.G."/>
            <person name="Hansson D."/>
            <person name="Henrissat B."/>
            <person name="Hietala A."/>
            <person name="Himmelstrand K."/>
            <person name="Hoffmeister D."/>
            <person name="Hogberg N."/>
            <person name="James T.Y."/>
            <person name="Karlsson M."/>
            <person name="Kohler A."/>
            <person name="Kues U."/>
            <person name="Lee Y.H."/>
            <person name="Lin Y.C."/>
            <person name="Lind M."/>
            <person name="Lindquist E."/>
            <person name="Lombard V."/>
            <person name="Lucas S."/>
            <person name="Lunden K."/>
            <person name="Morin E."/>
            <person name="Murat C."/>
            <person name="Park J."/>
            <person name="Raffaello T."/>
            <person name="Rouze P."/>
            <person name="Salamov A."/>
            <person name="Schmutz J."/>
            <person name="Solheim H."/>
            <person name="Stahlberg J."/>
            <person name="Velez H."/>
            <person name="de Vries R.P."/>
            <person name="Wiebenga A."/>
            <person name="Woodward S."/>
            <person name="Yakovlev I."/>
            <person name="Garbelotto M."/>
            <person name="Martin F."/>
            <person name="Grigoriev I.V."/>
            <person name="Stenlid J."/>
        </authorList>
    </citation>
    <scope>NUCLEOTIDE SEQUENCE [LARGE SCALE GENOMIC DNA]</scope>
    <source>
        <strain evidence="1 2">TC 32-1</strain>
    </source>
</reference>
<accession>W4KCS4</accession>
<keyword evidence="2" id="KW-1185">Reference proteome</keyword>
<protein>
    <submittedName>
        <fullName evidence="1">Uncharacterized protein</fullName>
    </submittedName>
</protein>
<sequence>MNRASTVAYRDLKLQSFGEMQVDVSLRKKALEQVWAATVANEITGRKGTAGQWQSIHVARGMSSSRLRQNHLESNI</sequence>
<dbReference type="RefSeq" id="XP_009543432.1">
    <property type="nucleotide sequence ID" value="XM_009545137.1"/>
</dbReference>